<name>A0ABR2DVW8_9ROSI</name>
<evidence type="ECO:0000313" key="3">
    <source>
        <dbReference type="Proteomes" id="UP001472677"/>
    </source>
</evidence>
<comment type="caution">
    <text evidence="2">The sequence shown here is derived from an EMBL/GenBank/DDBJ whole genome shotgun (WGS) entry which is preliminary data.</text>
</comment>
<feature type="compositionally biased region" description="Gly residues" evidence="1">
    <location>
        <begin position="1"/>
        <end position="10"/>
    </location>
</feature>
<feature type="compositionally biased region" description="Polar residues" evidence="1">
    <location>
        <begin position="216"/>
        <end position="237"/>
    </location>
</feature>
<keyword evidence="3" id="KW-1185">Reference proteome</keyword>
<accession>A0ABR2DVW8</accession>
<protein>
    <submittedName>
        <fullName evidence="2">Uncharacterized protein</fullName>
    </submittedName>
</protein>
<feature type="region of interest" description="Disordered" evidence="1">
    <location>
        <begin position="153"/>
        <end position="172"/>
    </location>
</feature>
<evidence type="ECO:0000256" key="1">
    <source>
        <dbReference type="SAM" id="MobiDB-lite"/>
    </source>
</evidence>
<dbReference type="EMBL" id="JBBPBM010000022">
    <property type="protein sequence ID" value="KAK8547599.1"/>
    <property type="molecule type" value="Genomic_DNA"/>
</dbReference>
<feature type="region of interest" description="Disordered" evidence="1">
    <location>
        <begin position="1"/>
        <end position="36"/>
    </location>
</feature>
<evidence type="ECO:0000313" key="2">
    <source>
        <dbReference type="EMBL" id="KAK8547599.1"/>
    </source>
</evidence>
<sequence>MGSFGNGGGRSSDDVSGVGFSPTEHRGPGTLQRGVVVNENSSVVEVSSDIEEDVTAQQGVGLGKESSGLDELAAQTASQGKASYASVTARTGGLRDANACNPRKEDVESCDSLKEQGGQGKCFETNLVSLMLLGPKVDDLFGPWMVVADRRRKSWSKGASSSGPGKSGELPRGSRFAALVDVDGDVLGEKGTLVGSDMVHLGATLPMTNSKIVGLNSSTTGPVPTKVNSKNASSIASNPGKKSKVSGVLASSVPAVSVVPLVDNVEAEVVEHVVGTGSGSHTAISINESGYEGQGRSGGKVVKARGSLSRAAKKNAKWGFKVRKPAKMRNPTCLVLSEWATNMSLNLVPLEGGGQLSIEGHDDDGMPSLGDNVLEANVGERMVDPSTSADL</sequence>
<proteinExistence type="predicted"/>
<gene>
    <name evidence="2" type="ORF">V6N12_031733</name>
</gene>
<dbReference type="Proteomes" id="UP001472677">
    <property type="component" value="Unassembled WGS sequence"/>
</dbReference>
<reference evidence="2 3" key="1">
    <citation type="journal article" date="2024" name="G3 (Bethesda)">
        <title>Genome assembly of Hibiscus sabdariffa L. provides insights into metabolisms of medicinal natural products.</title>
        <authorList>
            <person name="Kim T."/>
        </authorList>
    </citation>
    <scope>NUCLEOTIDE SEQUENCE [LARGE SCALE GENOMIC DNA]</scope>
    <source>
        <strain evidence="2">TK-2024</strain>
        <tissue evidence="2">Old leaves</tissue>
    </source>
</reference>
<feature type="region of interest" description="Disordered" evidence="1">
    <location>
        <begin position="216"/>
        <end position="244"/>
    </location>
</feature>
<organism evidence="2 3">
    <name type="scientific">Hibiscus sabdariffa</name>
    <name type="common">roselle</name>
    <dbReference type="NCBI Taxonomy" id="183260"/>
    <lineage>
        <taxon>Eukaryota</taxon>
        <taxon>Viridiplantae</taxon>
        <taxon>Streptophyta</taxon>
        <taxon>Embryophyta</taxon>
        <taxon>Tracheophyta</taxon>
        <taxon>Spermatophyta</taxon>
        <taxon>Magnoliopsida</taxon>
        <taxon>eudicotyledons</taxon>
        <taxon>Gunneridae</taxon>
        <taxon>Pentapetalae</taxon>
        <taxon>rosids</taxon>
        <taxon>malvids</taxon>
        <taxon>Malvales</taxon>
        <taxon>Malvaceae</taxon>
        <taxon>Malvoideae</taxon>
        <taxon>Hibiscus</taxon>
    </lineage>
</organism>
<feature type="compositionally biased region" description="Low complexity" evidence="1">
    <location>
        <begin position="156"/>
        <end position="168"/>
    </location>
</feature>